<protein>
    <submittedName>
        <fullName evidence="1">Uncharacterized protein</fullName>
    </submittedName>
</protein>
<dbReference type="OrthoDB" id="2846443at2"/>
<dbReference type="Proteomes" id="UP000322025">
    <property type="component" value="Unassembled WGS sequence"/>
</dbReference>
<evidence type="ECO:0000313" key="2">
    <source>
        <dbReference type="Proteomes" id="UP000322025"/>
    </source>
</evidence>
<dbReference type="EMBL" id="VMSO01000012">
    <property type="protein sequence ID" value="KAA8501061.1"/>
    <property type="molecule type" value="Genomic_DNA"/>
</dbReference>
<reference evidence="1" key="1">
    <citation type="submission" date="2019-07" db="EMBL/GenBank/DDBJ databases">
        <authorList>
            <person name="Wongkuna S."/>
            <person name="Scaria J."/>
        </authorList>
    </citation>
    <scope>NUCLEOTIDE SEQUENCE [LARGE SCALE GENOMIC DNA]</scope>
    <source>
        <strain evidence="1">SW178</strain>
    </source>
</reference>
<keyword evidence="2" id="KW-1185">Reference proteome</keyword>
<name>A0A5M9I0H6_9FIRM</name>
<evidence type="ECO:0000313" key="1">
    <source>
        <dbReference type="EMBL" id="KAA8501061.1"/>
    </source>
</evidence>
<dbReference type="RefSeq" id="WP_150311044.1">
    <property type="nucleotide sequence ID" value="NZ_VMSO01000012.1"/>
</dbReference>
<accession>A0A5M9I0H6</accession>
<organism evidence="1 2">
    <name type="scientific">Mediterraneibacter catenae</name>
    <dbReference type="NCBI Taxonomy" id="2594882"/>
    <lineage>
        <taxon>Bacteria</taxon>
        <taxon>Bacillati</taxon>
        <taxon>Bacillota</taxon>
        <taxon>Clostridia</taxon>
        <taxon>Lachnospirales</taxon>
        <taxon>Lachnospiraceae</taxon>
        <taxon>Mediterraneibacter</taxon>
    </lineage>
</organism>
<gene>
    <name evidence="1" type="ORF">FNY66_09950</name>
</gene>
<dbReference type="AlphaFoldDB" id="A0A5M9I0H6"/>
<proteinExistence type="predicted"/>
<comment type="caution">
    <text evidence="1">The sequence shown here is derived from an EMBL/GenBank/DDBJ whole genome shotgun (WGS) entry which is preliminary data.</text>
</comment>
<sequence length="637" mass="74990">MRVEYDGVKFYSDFDMSLSYNFDKARKILEQFEKDIKYTNVNQIIELYNIYKIFTSKSIKAEYTQPYNIKVKQLIPVVARYFRGISDTSFLKQYHVVSVIYIDDFWELFDKFKVYENVSSGTFKTLINDPETTLYNILKYKDITRYYDTILAECMRKSDQTAEIIIEKFLEKKTQISETNCYIPPSLKPAEFEAILDKYIDSEYPHIGMLQLLASSQSSAECPISDKLRLKAKRAAETYLQERVANGVGISYGIGVMFRDSDQLISMEVSKSNQYQLTYDASWIRNNQDYPTLLNNFVYLFEYTDLHFRCTFPSVRSQLGIFEKTLGVKGIKEYEIGTAFRISDMKSSIEMKGYTAFISGFNIHIEDIYKWFFTEYLKDEFGVHGFIFNPPSYEQSFLEKCRNLPSEMDGILKQYNLFVQYGSIDRELLEMSSNPVTFDTLPSMINNKYVYANSAEIEREQFLLFSDQSMLHYLPNIKRSFKNFFEVLSSCEVKISDYPEWEINDIRWLEKRGTIHIDTSGMLHSIDSRVRLLQDLYDHDVVCPTYYRDKAEIEKLVLTGDLRYGNTLFSIPEQNYLNFMLNKSEYSNGKDLRNRYIHSTYPIDVHQQEQDYMCLLKIMAVIIIKINEELCLKYPVN</sequence>